<dbReference type="Proteomes" id="UP000635477">
    <property type="component" value="Unassembled WGS sequence"/>
</dbReference>
<dbReference type="OrthoDB" id="5424209at2759"/>
<accession>A0A8H4UF94</accession>
<dbReference type="EMBL" id="JABEYC010000652">
    <property type="protein sequence ID" value="KAF4975335.1"/>
    <property type="molecule type" value="Genomic_DNA"/>
</dbReference>
<gene>
    <name evidence="1" type="ORF">FZEAL_7868</name>
</gene>
<comment type="caution">
    <text evidence="1">The sequence shown here is derived from an EMBL/GenBank/DDBJ whole genome shotgun (WGS) entry which is preliminary data.</text>
</comment>
<name>A0A8H4UF94_9HYPO</name>
<sequence>MGDSSSLTNTTPTAPSAEEQQWYYYGLPSQPKLVARSSTRPWKHEFDWFPIGKVLDPVGQHVLVDMWNDSTHSNTLRRDIFQALEAVQWTSIDILRIGYQRKSDFTGEEFTHPVTLFISVERGSTPWPQGYAVVKRCLEILQTRGITDVDVDVKESSTFLSFTDNLGLSIAPFDNPGHEGTKGLYLRQKDTGAVLLLTCRHVLFGGNAANETYTYDDSNHRITVIQPGEETFEESKSEVAGRIIDHNIANLEKGNTWIKSEQRRDSEINEEQLALSHLTEKTQPMLAELEDPAARIIGHVIFSPKLGPSTDEATATRVRDWALIQLHPDKHQSCFDELQNLVKLRDECYSSREGEIRARSEYPYKGEDFWLWWSLTTVLLEGLVPEYEIRRRGQEREMSPILVGTRGSQSGPRVGFLNNVMSITREPIDDHYCISEVWCVLAYRQYGVEDRRRPFSCHGDSGACVWGGKSRVVGLLTGGSGNINEDYRALDITYVTSMEWLLEDIKRHGFDVELL</sequence>
<organism evidence="1 2">
    <name type="scientific">Fusarium zealandicum</name>
    <dbReference type="NCBI Taxonomy" id="1053134"/>
    <lineage>
        <taxon>Eukaryota</taxon>
        <taxon>Fungi</taxon>
        <taxon>Dikarya</taxon>
        <taxon>Ascomycota</taxon>
        <taxon>Pezizomycotina</taxon>
        <taxon>Sordariomycetes</taxon>
        <taxon>Hypocreomycetidae</taxon>
        <taxon>Hypocreales</taxon>
        <taxon>Nectriaceae</taxon>
        <taxon>Fusarium</taxon>
        <taxon>Fusarium staphyleae species complex</taxon>
    </lineage>
</organism>
<proteinExistence type="predicted"/>
<reference evidence="1" key="2">
    <citation type="submission" date="2020-05" db="EMBL/GenBank/DDBJ databases">
        <authorList>
            <person name="Kim H.-S."/>
            <person name="Proctor R.H."/>
            <person name="Brown D.W."/>
        </authorList>
    </citation>
    <scope>NUCLEOTIDE SEQUENCE</scope>
    <source>
        <strain evidence="1">NRRL 22465</strain>
    </source>
</reference>
<keyword evidence="2" id="KW-1185">Reference proteome</keyword>
<evidence type="ECO:0000313" key="1">
    <source>
        <dbReference type="EMBL" id="KAF4975335.1"/>
    </source>
</evidence>
<protein>
    <submittedName>
        <fullName evidence="1">Uncharacterized protein</fullName>
    </submittedName>
</protein>
<evidence type="ECO:0000313" key="2">
    <source>
        <dbReference type="Proteomes" id="UP000635477"/>
    </source>
</evidence>
<reference evidence="1" key="1">
    <citation type="journal article" date="2020" name="BMC Genomics">
        <title>Correction to: Identification and distribution of gene clusters required for synthesis of sphingolipid metabolism inhibitors in diverse species of the filamentous fungus Fusarium.</title>
        <authorList>
            <person name="Kim H.S."/>
            <person name="Lohmar J.M."/>
            <person name="Busman M."/>
            <person name="Brown D.W."/>
            <person name="Naumann T.A."/>
            <person name="Divon H.H."/>
            <person name="Lysoe E."/>
            <person name="Uhlig S."/>
            <person name="Proctor R.H."/>
        </authorList>
    </citation>
    <scope>NUCLEOTIDE SEQUENCE</scope>
    <source>
        <strain evidence="1">NRRL 22465</strain>
    </source>
</reference>
<dbReference type="AlphaFoldDB" id="A0A8H4UF94"/>
<dbReference type="InterPro" id="IPR009003">
    <property type="entry name" value="Peptidase_S1_PA"/>
</dbReference>
<dbReference type="SUPFAM" id="SSF50494">
    <property type="entry name" value="Trypsin-like serine proteases"/>
    <property type="match status" value="1"/>
</dbReference>